<feature type="region of interest" description="Disordered" evidence="1">
    <location>
        <begin position="168"/>
        <end position="195"/>
    </location>
</feature>
<evidence type="ECO:0000313" key="3">
    <source>
        <dbReference type="Proteomes" id="UP000823388"/>
    </source>
</evidence>
<protein>
    <submittedName>
        <fullName evidence="2">Uncharacterized protein</fullName>
    </submittedName>
</protein>
<dbReference type="Proteomes" id="UP000823388">
    <property type="component" value="Chromosome 3N"/>
</dbReference>
<sequence length="212" mass="22820">MDQNALVFNLLRRRPPYPRRTCAPPRRRPGRSPLRTLPSVPPWAHACTPPRPRPSTLPHAPPWARACAPALTHSCAPCNMGRVEVRAPRAAADPSPPSACTAPLTVPARCRGRGEAVGEATGAESSSAAGDDNQKVGGGRRREARIRGLLALEGPLANVTFIHTPDRIREPHTGAHRPGWRHRGHRPPDCWAPEPAAACRRDAGRAADGARD</sequence>
<name>A0A8T0UFI3_PANVG</name>
<evidence type="ECO:0000256" key="1">
    <source>
        <dbReference type="SAM" id="MobiDB-lite"/>
    </source>
</evidence>
<comment type="caution">
    <text evidence="2">The sequence shown here is derived from an EMBL/GenBank/DDBJ whole genome shotgun (WGS) entry which is preliminary data.</text>
</comment>
<dbReference type="EMBL" id="CM029042">
    <property type="protein sequence ID" value="KAG2620725.1"/>
    <property type="molecule type" value="Genomic_DNA"/>
</dbReference>
<accession>A0A8T0UFI3</accession>
<gene>
    <name evidence="2" type="ORF">PVAP13_3NG213526</name>
</gene>
<proteinExistence type="predicted"/>
<evidence type="ECO:0000313" key="2">
    <source>
        <dbReference type="EMBL" id="KAG2620725.1"/>
    </source>
</evidence>
<feature type="compositionally biased region" description="Basic residues" evidence="1">
    <location>
        <begin position="174"/>
        <end position="185"/>
    </location>
</feature>
<keyword evidence="3" id="KW-1185">Reference proteome</keyword>
<organism evidence="2 3">
    <name type="scientific">Panicum virgatum</name>
    <name type="common">Blackwell switchgrass</name>
    <dbReference type="NCBI Taxonomy" id="38727"/>
    <lineage>
        <taxon>Eukaryota</taxon>
        <taxon>Viridiplantae</taxon>
        <taxon>Streptophyta</taxon>
        <taxon>Embryophyta</taxon>
        <taxon>Tracheophyta</taxon>
        <taxon>Spermatophyta</taxon>
        <taxon>Magnoliopsida</taxon>
        <taxon>Liliopsida</taxon>
        <taxon>Poales</taxon>
        <taxon>Poaceae</taxon>
        <taxon>PACMAD clade</taxon>
        <taxon>Panicoideae</taxon>
        <taxon>Panicodae</taxon>
        <taxon>Paniceae</taxon>
        <taxon>Panicinae</taxon>
        <taxon>Panicum</taxon>
        <taxon>Panicum sect. Hiantes</taxon>
    </lineage>
</organism>
<feature type="compositionally biased region" description="Low complexity" evidence="1">
    <location>
        <begin position="117"/>
        <end position="130"/>
    </location>
</feature>
<reference evidence="2" key="1">
    <citation type="submission" date="2020-05" db="EMBL/GenBank/DDBJ databases">
        <title>WGS assembly of Panicum virgatum.</title>
        <authorList>
            <person name="Lovell J.T."/>
            <person name="Jenkins J."/>
            <person name="Shu S."/>
            <person name="Juenger T.E."/>
            <person name="Schmutz J."/>
        </authorList>
    </citation>
    <scope>NUCLEOTIDE SEQUENCE</scope>
    <source>
        <strain evidence="2">AP13</strain>
    </source>
</reference>
<dbReference type="AlphaFoldDB" id="A0A8T0UFI3"/>
<feature type="region of interest" description="Disordered" evidence="1">
    <location>
        <begin position="115"/>
        <end position="141"/>
    </location>
</feature>
<feature type="region of interest" description="Disordered" evidence="1">
    <location>
        <begin position="17"/>
        <end position="43"/>
    </location>
</feature>